<dbReference type="SUPFAM" id="SSF54593">
    <property type="entry name" value="Glyoxalase/Bleomycin resistance protein/Dihydroxybiphenyl dioxygenase"/>
    <property type="match status" value="2"/>
</dbReference>
<reference evidence="2 3" key="1">
    <citation type="submission" date="2022-02" db="EMBL/GenBank/DDBJ databases">
        <title>Paenibacillus sp. MBLB1776 Whole Genome Shotgun Sequencing.</title>
        <authorList>
            <person name="Hwang C.Y."/>
            <person name="Cho E.-S."/>
            <person name="Seo M.-J."/>
        </authorList>
    </citation>
    <scope>NUCLEOTIDE SEQUENCE [LARGE SCALE GENOMIC DNA]</scope>
    <source>
        <strain evidence="2 3">MBLB1776</strain>
    </source>
</reference>
<dbReference type="InterPro" id="IPR053182">
    <property type="entry name" value="YobU-like_regulator"/>
</dbReference>
<evidence type="ECO:0000259" key="1">
    <source>
        <dbReference type="PROSITE" id="PS51819"/>
    </source>
</evidence>
<dbReference type="InterPro" id="IPR029442">
    <property type="entry name" value="GyrI-like"/>
</dbReference>
<evidence type="ECO:0000313" key="3">
    <source>
        <dbReference type="Proteomes" id="UP001305702"/>
    </source>
</evidence>
<organism evidence="2 3">
    <name type="scientific">Paenibacillus aurantius</name>
    <dbReference type="NCBI Taxonomy" id="2918900"/>
    <lineage>
        <taxon>Bacteria</taxon>
        <taxon>Bacillati</taxon>
        <taxon>Bacillota</taxon>
        <taxon>Bacilli</taxon>
        <taxon>Bacillales</taxon>
        <taxon>Paenibacillaceae</taxon>
        <taxon>Paenibacillus</taxon>
    </lineage>
</organism>
<dbReference type="AlphaFoldDB" id="A0AA96LBN8"/>
<dbReference type="PANTHER" id="PTHR36444:SF3">
    <property type="entry name" value="TRANSCRIPTIONAL ACTIVATOR, PUTATIVE-RELATED"/>
    <property type="match status" value="1"/>
</dbReference>
<dbReference type="InterPro" id="IPR004360">
    <property type="entry name" value="Glyas_Fos-R_dOase_dom"/>
</dbReference>
<dbReference type="Pfam" id="PF06445">
    <property type="entry name" value="GyrI-like"/>
    <property type="match status" value="1"/>
</dbReference>
<keyword evidence="3" id="KW-1185">Reference proteome</keyword>
<evidence type="ECO:0000313" key="2">
    <source>
        <dbReference type="EMBL" id="WNQ10717.1"/>
    </source>
</evidence>
<dbReference type="RefSeq" id="WP_315604491.1">
    <property type="nucleotide sequence ID" value="NZ_CP130318.1"/>
</dbReference>
<dbReference type="InterPro" id="IPR010499">
    <property type="entry name" value="AraC_E-bd"/>
</dbReference>
<dbReference type="Pfam" id="PF00903">
    <property type="entry name" value="Glyoxalase"/>
    <property type="match status" value="2"/>
</dbReference>
<protein>
    <submittedName>
        <fullName evidence="2">GyrI-like domain-containing protein</fullName>
    </submittedName>
</protein>
<gene>
    <name evidence="2" type="ORF">MJA45_24350</name>
</gene>
<feature type="domain" description="VOC" evidence="1">
    <location>
        <begin position="176"/>
        <end position="292"/>
    </location>
</feature>
<dbReference type="EMBL" id="CP130318">
    <property type="protein sequence ID" value="WNQ10717.1"/>
    <property type="molecule type" value="Genomic_DNA"/>
</dbReference>
<feature type="domain" description="VOC" evidence="1">
    <location>
        <begin position="311"/>
        <end position="423"/>
    </location>
</feature>
<dbReference type="InterPro" id="IPR037523">
    <property type="entry name" value="VOC_core"/>
</dbReference>
<dbReference type="Proteomes" id="UP001305702">
    <property type="component" value="Chromosome"/>
</dbReference>
<proteinExistence type="predicted"/>
<dbReference type="PROSITE" id="PS51819">
    <property type="entry name" value="VOC"/>
    <property type="match status" value="2"/>
</dbReference>
<dbReference type="InterPro" id="IPR029068">
    <property type="entry name" value="Glyas_Bleomycin-R_OHBP_Dase"/>
</dbReference>
<sequence>MTQAAGIVRTQVMWKEGFQAVGQKVRFDPSEPVPPSQNEISRLWPRFSERVGEIPHYAGGTYGLNLFGPDDTPGGPFDYMAAVGVSRLGKVPEGMDSVSLPGALYAVITRQGVIDDIRVAYRYFYDEWLPQSGYVRADGADLEYYDDRYKGNFDPESVMELWIPVRRALEAPLENRVASVFVHVTDLRRSAEWYSRLLGLPLLEERLNGGPVYWFELPGTHLILDSNSANRQNPDWREEMKPRFMLPARDIDEAYRYVSEMAEPFSRPERHGSMAYFNFRDPEGNALMACWSANPAGNESAVIGSSPIQARIGGVFGDVKDMPSAARWYAGLFGLPAEERTDYPSVHSVPVTRGAVLLLDQNRFLQGREDPELFYFDTVDFEAALAYVRENGFELAGEPNHFADLSEMALLDPDGNRLLVCQMKK</sequence>
<dbReference type="InterPro" id="IPR011256">
    <property type="entry name" value="Reg_factor_effector_dom_sf"/>
</dbReference>
<name>A0AA96LBN8_9BACL</name>
<dbReference type="Gene3D" id="3.10.180.10">
    <property type="entry name" value="2,3-Dihydroxybiphenyl 1,2-Dioxygenase, domain 1"/>
    <property type="match status" value="2"/>
</dbReference>
<dbReference type="SMART" id="SM00871">
    <property type="entry name" value="AraC_E_bind"/>
    <property type="match status" value="1"/>
</dbReference>
<dbReference type="SUPFAM" id="SSF55136">
    <property type="entry name" value="Probable bacterial effector-binding domain"/>
    <property type="match status" value="1"/>
</dbReference>
<dbReference type="PANTHER" id="PTHR36444">
    <property type="entry name" value="TRANSCRIPTIONAL REGULATOR PROTEIN YOBU-RELATED"/>
    <property type="match status" value="1"/>
</dbReference>
<accession>A0AA96LBN8</accession>
<dbReference type="KEGG" id="paun:MJA45_24350"/>
<dbReference type="Gene3D" id="3.20.80.10">
    <property type="entry name" value="Regulatory factor, effector binding domain"/>
    <property type="match status" value="1"/>
</dbReference>